<sequence length="57" mass="6626">MSEYTVTGRWKARDGWQTFEKELEAENENVATEHVYADFGSKHGLKRPQVEIEEVAQ</sequence>
<evidence type="ECO:0000256" key="3">
    <source>
        <dbReference type="HAMAP-Rule" id="MF_00273"/>
    </source>
</evidence>
<evidence type="ECO:0000256" key="2">
    <source>
        <dbReference type="ARBA" id="ARBA00023274"/>
    </source>
</evidence>
<dbReference type="GO" id="GO:0006412">
    <property type="term" value="P:translation"/>
    <property type="evidence" value="ECO:0007669"/>
    <property type="project" value="UniProtKB-UniRule"/>
</dbReference>
<keyword evidence="2 3" id="KW-0687">Ribonucleoprotein</keyword>
<dbReference type="GO" id="GO:1990904">
    <property type="term" value="C:ribonucleoprotein complex"/>
    <property type="evidence" value="ECO:0007669"/>
    <property type="project" value="UniProtKB-KW"/>
</dbReference>
<evidence type="ECO:0000313" key="6">
    <source>
        <dbReference type="Proteomes" id="UP001596445"/>
    </source>
</evidence>
<dbReference type="InterPro" id="IPR028877">
    <property type="entry name" value="Ribosomal_eL20"/>
</dbReference>
<keyword evidence="6" id="KW-1185">Reference proteome</keyword>
<comment type="caution">
    <text evidence="5">The sequence shown here is derived from an EMBL/GenBank/DDBJ whole genome shotgun (WGS) entry which is preliminary data.</text>
</comment>
<evidence type="ECO:0000259" key="4">
    <source>
        <dbReference type="Pfam" id="PF01775"/>
    </source>
</evidence>
<gene>
    <name evidence="3 5" type="primary">rpl18a</name>
    <name evidence="3" type="synonym">rpl20e</name>
    <name evidence="3" type="synonym">rplX</name>
    <name evidence="5" type="ORF">ACFQQG_03940</name>
</gene>
<evidence type="ECO:0000313" key="5">
    <source>
        <dbReference type="EMBL" id="MFC7057480.1"/>
    </source>
</evidence>
<keyword evidence="3" id="KW-0694">RNA-binding</keyword>
<dbReference type="GO" id="GO:0070180">
    <property type="term" value="F:large ribosomal subunit rRNA binding"/>
    <property type="evidence" value="ECO:0007669"/>
    <property type="project" value="UniProtKB-UniRule"/>
</dbReference>
<organism evidence="5 6">
    <name type="scientific">Halovenus salina</name>
    <dbReference type="NCBI Taxonomy" id="1510225"/>
    <lineage>
        <taxon>Archaea</taxon>
        <taxon>Methanobacteriati</taxon>
        <taxon>Methanobacteriota</taxon>
        <taxon>Stenosarchaea group</taxon>
        <taxon>Halobacteria</taxon>
        <taxon>Halobacteriales</taxon>
        <taxon>Haloarculaceae</taxon>
        <taxon>Halovenus</taxon>
    </lineage>
</organism>
<dbReference type="AlphaFoldDB" id="A0ABD5W1R2"/>
<dbReference type="Gene3D" id="3.10.20.10">
    <property type="match status" value="1"/>
</dbReference>
<dbReference type="Pfam" id="PF01775">
    <property type="entry name" value="Ribosomal_L18A"/>
    <property type="match status" value="1"/>
</dbReference>
<comment type="similarity">
    <text evidence="3">Belongs to the eukaryotic ribosomal protein eL20 family.</text>
</comment>
<protein>
    <recommendedName>
        <fullName evidence="3">Large ribosomal subunit protein eL20</fullName>
    </recommendedName>
</protein>
<feature type="domain" description="Large ribosomal subunit protein eL20" evidence="4">
    <location>
        <begin position="1"/>
        <end position="56"/>
    </location>
</feature>
<dbReference type="NCBIfam" id="NF001981">
    <property type="entry name" value="PRK00773.1-1"/>
    <property type="match status" value="1"/>
</dbReference>
<dbReference type="Proteomes" id="UP001596445">
    <property type="component" value="Unassembled WGS sequence"/>
</dbReference>
<accession>A0ABD5W1R2</accession>
<name>A0ABD5W1R2_9EURY</name>
<dbReference type="GeneID" id="76629345"/>
<dbReference type="RefSeq" id="WP_267163235.1">
    <property type="nucleotide sequence ID" value="NZ_CP112972.1"/>
</dbReference>
<evidence type="ECO:0000256" key="1">
    <source>
        <dbReference type="ARBA" id="ARBA00022980"/>
    </source>
</evidence>
<dbReference type="SUPFAM" id="SSF160374">
    <property type="entry name" value="RplX-like"/>
    <property type="match status" value="1"/>
</dbReference>
<dbReference type="GO" id="GO:0005840">
    <property type="term" value="C:ribosome"/>
    <property type="evidence" value="ECO:0007669"/>
    <property type="project" value="UniProtKB-KW"/>
</dbReference>
<dbReference type="HAMAP" id="MF_00273">
    <property type="entry name" value="Ribosomal_eL20"/>
    <property type="match status" value="1"/>
</dbReference>
<dbReference type="EMBL" id="JBHSZI010000001">
    <property type="protein sequence ID" value="MFC7057480.1"/>
    <property type="molecule type" value="Genomic_DNA"/>
</dbReference>
<dbReference type="InterPro" id="IPR023573">
    <property type="entry name" value="Ribosomal_eL20_dom"/>
</dbReference>
<proteinExistence type="inferred from homology"/>
<comment type="subunit">
    <text evidence="3">Part of the 50S ribosomal subunit. Binds 23S rRNA.</text>
</comment>
<reference evidence="5 6" key="1">
    <citation type="journal article" date="2019" name="Int. J. Syst. Evol. Microbiol.">
        <title>The Global Catalogue of Microorganisms (GCM) 10K type strain sequencing project: providing services to taxonomists for standard genome sequencing and annotation.</title>
        <authorList>
            <consortium name="The Broad Institute Genomics Platform"/>
            <consortium name="The Broad Institute Genome Sequencing Center for Infectious Disease"/>
            <person name="Wu L."/>
            <person name="Ma J."/>
        </authorList>
    </citation>
    <scope>NUCLEOTIDE SEQUENCE [LARGE SCALE GENOMIC DNA]</scope>
    <source>
        <strain evidence="5 6">JCM 30072</strain>
    </source>
</reference>
<keyword evidence="1 3" id="KW-0689">Ribosomal protein</keyword>
<keyword evidence="3" id="KW-0699">rRNA-binding</keyword>